<dbReference type="EC" id="4.4.1.13" evidence="2"/>
<dbReference type="NCBIfam" id="TIGR04350">
    <property type="entry name" value="C_S_lyase_PatB"/>
    <property type="match status" value="1"/>
</dbReference>
<dbReference type="EMBL" id="MPDK01000057">
    <property type="protein sequence ID" value="PWI54172.1"/>
    <property type="molecule type" value="Genomic_DNA"/>
</dbReference>
<reference evidence="7 8" key="1">
    <citation type="submission" date="2016-11" db="EMBL/GenBank/DDBJ databases">
        <title>Comparative genomics of Acidibacillus ferroxidans species.</title>
        <authorList>
            <person name="Oliveira G."/>
            <person name="Nunes G."/>
            <person name="Oliveira R."/>
            <person name="Araujo F."/>
            <person name="Salim A."/>
            <person name="Scholte L."/>
            <person name="Morais D."/>
            <person name="Nancucheo I."/>
            <person name="Johnson D.B."/>
            <person name="Grail B."/>
            <person name="Bittencourt J."/>
            <person name="Valadares R."/>
        </authorList>
    </citation>
    <scope>NUCLEOTIDE SEQUENCE [LARGE SCALE GENOMIC DNA]</scope>
    <source>
        <strain evidence="7 8">Y002</strain>
    </source>
</reference>
<dbReference type="InterPro" id="IPR015421">
    <property type="entry name" value="PyrdxlP-dep_Trfase_major"/>
</dbReference>
<accession>A0A2U3CYR8</accession>
<dbReference type="InterPro" id="IPR015422">
    <property type="entry name" value="PyrdxlP-dep_Trfase_small"/>
</dbReference>
<evidence type="ECO:0000256" key="5">
    <source>
        <dbReference type="ARBA" id="ARBA00037974"/>
    </source>
</evidence>
<sequence length="391" mass="44298">MNFDEIVERIHTGSLKWDGLEALFGEKNLLPLWVADMDFRAPEEVISALHTRVEHGVFGYQAPQEELDQAIIDWWNTRHHFAIERDWLVHCPGVVPSLSLSVQTFTDPNDSIVIQPPVYPPFFKVIKENGRLAVNNPLQLIEGQYKMDFDHLAQQFEKGAKMLILCNPHNPVGRVFNREELDTLGKLCEHYGVTVLSDEIHGDLVYPPHVHTPFASVREEFLSFSITFAAPSKTFNIAGLHASYAIIPNPTLRKTFIKALDRLGLRMQNVLSSAAMQAAYRFGAPWLNELLVYLQDNLIFLQHELQSRLPEITMQIPQGTYLAWLDCRKLGLSTDELSTFMVRQAGLALNSGAAFGIEGEGFMRLNIACPRSTLQRAIDQLEHAVKQIRTN</sequence>
<dbReference type="Gene3D" id="3.90.1150.10">
    <property type="entry name" value="Aspartate Aminotransferase, domain 1"/>
    <property type="match status" value="1"/>
</dbReference>
<comment type="caution">
    <text evidence="7">The sequence shown here is derived from an EMBL/GenBank/DDBJ whole genome shotgun (WGS) entry which is preliminary data.</text>
</comment>
<comment type="similarity">
    <text evidence="5">Belongs to the class-II pyridoxal-phosphate-dependent aminotransferase family. MalY/PatB cystathionine beta-lyase subfamily.</text>
</comment>
<dbReference type="GO" id="GO:0030170">
    <property type="term" value="F:pyridoxal phosphate binding"/>
    <property type="evidence" value="ECO:0007669"/>
    <property type="project" value="InterPro"/>
</dbReference>
<dbReference type="InterPro" id="IPR051798">
    <property type="entry name" value="Class-II_PLP-Dep_Aminotrans"/>
</dbReference>
<dbReference type="RefSeq" id="WP_109431797.1">
    <property type="nucleotide sequence ID" value="NZ_MPDK01000057.1"/>
</dbReference>
<dbReference type="OrthoDB" id="9802872at2"/>
<evidence type="ECO:0000313" key="7">
    <source>
        <dbReference type="EMBL" id="PWI54172.1"/>
    </source>
</evidence>
<proteinExistence type="inferred from homology"/>
<feature type="domain" description="Aminotransferase class I/classII large" evidence="6">
    <location>
        <begin position="32"/>
        <end position="381"/>
    </location>
</feature>
<dbReference type="Proteomes" id="UP000245380">
    <property type="component" value="Unassembled WGS sequence"/>
</dbReference>
<evidence type="ECO:0000256" key="3">
    <source>
        <dbReference type="ARBA" id="ARBA00022898"/>
    </source>
</evidence>
<keyword evidence="3" id="KW-0663">Pyridoxal phosphate</keyword>
<dbReference type="PANTHER" id="PTHR43525:SF1">
    <property type="entry name" value="PROTEIN MALY"/>
    <property type="match status" value="1"/>
</dbReference>
<dbReference type="InterPro" id="IPR027619">
    <property type="entry name" value="C-S_lyase_PatB-like"/>
</dbReference>
<dbReference type="CDD" id="cd00609">
    <property type="entry name" value="AAT_like"/>
    <property type="match status" value="1"/>
</dbReference>
<dbReference type="AlphaFoldDB" id="A0A2U3CYR8"/>
<evidence type="ECO:0000313" key="8">
    <source>
        <dbReference type="Proteomes" id="UP000245380"/>
    </source>
</evidence>
<dbReference type="Pfam" id="PF00155">
    <property type="entry name" value="Aminotran_1_2"/>
    <property type="match status" value="1"/>
</dbReference>
<dbReference type="PANTHER" id="PTHR43525">
    <property type="entry name" value="PROTEIN MALY"/>
    <property type="match status" value="1"/>
</dbReference>
<evidence type="ECO:0000256" key="4">
    <source>
        <dbReference type="ARBA" id="ARBA00023239"/>
    </source>
</evidence>
<keyword evidence="8" id="KW-1185">Reference proteome</keyword>
<dbReference type="Gene3D" id="3.40.640.10">
    <property type="entry name" value="Type I PLP-dependent aspartate aminotransferase-like (Major domain)"/>
    <property type="match status" value="1"/>
</dbReference>
<evidence type="ECO:0000259" key="6">
    <source>
        <dbReference type="Pfam" id="PF00155"/>
    </source>
</evidence>
<protein>
    <recommendedName>
        <fullName evidence="2">cysteine-S-conjugate beta-lyase</fullName>
        <ecNumber evidence="2">4.4.1.13</ecNumber>
    </recommendedName>
</protein>
<dbReference type="InterPro" id="IPR015424">
    <property type="entry name" value="PyrdxlP-dep_Trfase"/>
</dbReference>
<organism evidence="7 8">
    <name type="scientific">Sulfoacidibacillus thermotolerans</name>
    <name type="common">Acidibacillus sulfuroxidans</name>
    <dbReference type="NCBI Taxonomy" id="1765684"/>
    <lineage>
        <taxon>Bacteria</taxon>
        <taxon>Bacillati</taxon>
        <taxon>Bacillota</taxon>
        <taxon>Bacilli</taxon>
        <taxon>Bacillales</taxon>
        <taxon>Alicyclobacillaceae</taxon>
        <taxon>Sulfoacidibacillus</taxon>
    </lineage>
</organism>
<evidence type="ECO:0000256" key="2">
    <source>
        <dbReference type="ARBA" id="ARBA00012224"/>
    </source>
</evidence>
<dbReference type="InterPro" id="IPR004839">
    <property type="entry name" value="Aminotransferase_I/II_large"/>
</dbReference>
<evidence type="ECO:0000256" key="1">
    <source>
        <dbReference type="ARBA" id="ARBA00001933"/>
    </source>
</evidence>
<comment type="cofactor">
    <cofactor evidence="1">
        <name>pyridoxal 5'-phosphate</name>
        <dbReference type="ChEBI" id="CHEBI:597326"/>
    </cofactor>
</comment>
<gene>
    <name evidence="7" type="ORF">BM613_13900</name>
</gene>
<name>A0A2U3CYR8_SULT2</name>
<dbReference type="SUPFAM" id="SSF53383">
    <property type="entry name" value="PLP-dependent transferases"/>
    <property type="match status" value="1"/>
</dbReference>
<dbReference type="GO" id="GO:0047804">
    <property type="term" value="F:cysteine-S-conjugate beta-lyase activity"/>
    <property type="evidence" value="ECO:0007669"/>
    <property type="project" value="UniProtKB-EC"/>
</dbReference>
<keyword evidence="4 7" id="KW-0456">Lyase</keyword>